<dbReference type="Pfam" id="PF01725">
    <property type="entry name" value="Ham1p_like"/>
    <property type="match status" value="1"/>
</dbReference>
<evidence type="ECO:0000256" key="8">
    <source>
        <dbReference type="ARBA" id="ARBA00023080"/>
    </source>
</evidence>
<dbReference type="PANTHER" id="PTHR11067:SF9">
    <property type="entry name" value="INOSINE TRIPHOSPHATE PYROPHOSPHATASE"/>
    <property type="match status" value="1"/>
</dbReference>
<evidence type="ECO:0000256" key="11">
    <source>
        <dbReference type="ARBA" id="ARBA00093255"/>
    </source>
</evidence>
<evidence type="ECO:0000256" key="9">
    <source>
        <dbReference type="ARBA" id="ARBA00054940"/>
    </source>
</evidence>
<gene>
    <name evidence="15" type="ORF">Ciccas_003732</name>
</gene>
<dbReference type="FunFam" id="3.90.950.10:FF:000003">
    <property type="entry name" value="Inosine triphosphate pyrophosphatase"/>
    <property type="match status" value="1"/>
</dbReference>
<comment type="function">
    <text evidence="9">Pyrophosphatase that hydrolyzes the non-canonical purine nucleotides inosine triphosphate (ITP), deoxyinosine triphosphate (dITP) as well as 2'-deoxy-N-6-hydroxylaminopurine triphosphate (dHAPTP) and xanthosine 5'-triphosphate (XTP) to their respective monophosphate derivatives. The enzyme does not distinguish between the deoxy- and ribose forms. Probably excludes non-canonical purines from RNA and DNA precursor pools, thus preventing their incorporation into RNA and DNA and avoiding chromosomal lesions.</text>
</comment>
<comment type="catalytic activity">
    <reaction evidence="11">
        <text>dITP + H2O = dIMP + diphosphate + H(+)</text>
        <dbReference type="Rhea" id="RHEA:28342"/>
        <dbReference type="ChEBI" id="CHEBI:15377"/>
        <dbReference type="ChEBI" id="CHEBI:15378"/>
        <dbReference type="ChEBI" id="CHEBI:33019"/>
        <dbReference type="ChEBI" id="CHEBI:61194"/>
        <dbReference type="ChEBI" id="CHEBI:61382"/>
        <dbReference type="EC" id="3.6.1.66"/>
    </reaction>
    <physiologicalReaction direction="left-to-right" evidence="11">
        <dbReference type="Rhea" id="RHEA:28343"/>
    </physiologicalReaction>
</comment>
<evidence type="ECO:0000256" key="13">
    <source>
        <dbReference type="HAMAP-Rule" id="MF_03148"/>
    </source>
</evidence>
<reference evidence="15 16" key="1">
    <citation type="submission" date="2024-11" db="EMBL/GenBank/DDBJ databases">
        <title>Adaptive evolution of stress response genes in parasites aligns with host niche diversity.</title>
        <authorList>
            <person name="Hahn C."/>
            <person name="Resl P."/>
        </authorList>
    </citation>
    <scope>NUCLEOTIDE SEQUENCE [LARGE SCALE GENOMIC DNA]</scope>
    <source>
        <strain evidence="15">EGGRZ-B1_66</strain>
        <tissue evidence="15">Body</tissue>
    </source>
</reference>
<evidence type="ECO:0000256" key="2">
    <source>
        <dbReference type="ARBA" id="ARBA00008023"/>
    </source>
</evidence>
<dbReference type="HAMAP" id="MF_03148">
    <property type="entry name" value="HAM1_NTPase"/>
    <property type="match status" value="1"/>
</dbReference>
<evidence type="ECO:0000313" key="15">
    <source>
        <dbReference type="EMBL" id="KAL3317607.1"/>
    </source>
</evidence>
<name>A0ABD2QEB8_9PLAT</name>
<dbReference type="GO" id="GO:0009117">
    <property type="term" value="P:nucleotide metabolic process"/>
    <property type="evidence" value="ECO:0007669"/>
    <property type="project" value="UniProtKB-KW"/>
</dbReference>
<dbReference type="AlphaFoldDB" id="A0ABD2QEB8"/>
<feature type="binding site" evidence="13">
    <location>
        <begin position="9"/>
        <end position="14"/>
    </location>
    <ligand>
        <name>ITP</name>
        <dbReference type="ChEBI" id="CHEBI:61402"/>
    </ligand>
</feature>
<evidence type="ECO:0000313" key="16">
    <source>
        <dbReference type="Proteomes" id="UP001626550"/>
    </source>
</evidence>
<evidence type="ECO:0000256" key="7">
    <source>
        <dbReference type="ARBA" id="ARBA00022842"/>
    </source>
</evidence>
<evidence type="ECO:0000256" key="5">
    <source>
        <dbReference type="ARBA" id="ARBA00022741"/>
    </source>
</evidence>
<sequence>MSKTVSFITSNKNKLTEVVKILGNEFNPYLDTQNVDLPELQGSSLEEISIEKCKIAAKSLNKPCFVEDTALCFRALGDLPGAYIKWFLEQLGTNGLRKMLIGFPGPDQFKAEAVCTLSFYDGNPNYDIEVFQGRVPGTIVEPRGEHTFGWDPIFMPDGFDQTYAEMDRDVKNSMSHRSLAVQKLKKHLTEKMQLLSQ</sequence>
<dbReference type="EMBL" id="JBJKFK010000355">
    <property type="protein sequence ID" value="KAL3317607.1"/>
    <property type="molecule type" value="Genomic_DNA"/>
</dbReference>
<evidence type="ECO:0000256" key="10">
    <source>
        <dbReference type="ARBA" id="ARBA00093218"/>
    </source>
</evidence>
<feature type="binding site" evidence="13">
    <location>
        <begin position="176"/>
        <end position="177"/>
    </location>
    <ligand>
        <name>ITP</name>
        <dbReference type="ChEBI" id="CHEBI:61402"/>
    </ligand>
</feature>
<evidence type="ECO:0000256" key="12">
    <source>
        <dbReference type="ARBA" id="ARBA00093271"/>
    </source>
</evidence>
<feature type="binding site" evidence="13">
    <location>
        <position position="39"/>
    </location>
    <ligand>
        <name>Mg(2+)</name>
        <dbReference type="ChEBI" id="CHEBI:18420"/>
    </ligand>
</feature>
<dbReference type="GO" id="GO:0036222">
    <property type="term" value="F:XTP diphosphatase activity"/>
    <property type="evidence" value="ECO:0007669"/>
    <property type="project" value="UniProtKB-UniRule"/>
</dbReference>
<dbReference type="GO" id="GO:0035870">
    <property type="term" value="F:dITP diphosphatase activity"/>
    <property type="evidence" value="ECO:0007669"/>
    <property type="project" value="UniProtKB-UniRule"/>
</dbReference>
<comment type="cofactor">
    <cofactor evidence="13">
        <name>Mg(2+)</name>
        <dbReference type="ChEBI" id="CHEBI:18420"/>
    </cofactor>
    <cofactor evidence="13">
        <name>Mn(2+)</name>
        <dbReference type="ChEBI" id="CHEBI:29035"/>
    </cofactor>
    <text evidence="13">Binds 1 divalent metal cation per subunit; can use either Mg(2+) or Mn(2+).</text>
</comment>
<keyword evidence="13" id="KW-0464">Manganese</keyword>
<dbReference type="SUPFAM" id="SSF52972">
    <property type="entry name" value="ITPase-like"/>
    <property type="match status" value="1"/>
</dbReference>
<evidence type="ECO:0000256" key="14">
    <source>
        <dbReference type="RuleBase" id="RU003781"/>
    </source>
</evidence>
<comment type="catalytic activity">
    <reaction evidence="10">
        <text>ITP + H2O = IMP + diphosphate + H(+)</text>
        <dbReference type="Rhea" id="RHEA:29399"/>
        <dbReference type="ChEBI" id="CHEBI:15377"/>
        <dbReference type="ChEBI" id="CHEBI:15378"/>
        <dbReference type="ChEBI" id="CHEBI:33019"/>
        <dbReference type="ChEBI" id="CHEBI:58053"/>
        <dbReference type="ChEBI" id="CHEBI:61402"/>
        <dbReference type="EC" id="3.6.1.66"/>
    </reaction>
    <physiologicalReaction direction="left-to-right" evidence="10">
        <dbReference type="Rhea" id="RHEA:29400"/>
    </physiologicalReaction>
</comment>
<dbReference type="NCBIfam" id="TIGR00042">
    <property type="entry name" value="RdgB/HAM1 family non-canonical purine NTP pyrophosphatase"/>
    <property type="match status" value="1"/>
</dbReference>
<dbReference type="GO" id="GO:0005737">
    <property type="term" value="C:cytoplasm"/>
    <property type="evidence" value="ECO:0007669"/>
    <property type="project" value="UniProtKB-SubCell"/>
</dbReference>
<dbReference type="EC" id="3.6.1.66" evidence="13"/>
<evidence type="ECO:0000256" key="6">
    <source>
        <dbReference type="ARBA" id="ARBA00022801"/>
    </source>
</evidence>
<comment type="similarity">
    <text evidence="2 13 14">Belongs to the HAM1 NTPase family.</text>
</comment>
<comment type="function">
    <text evidence="13">Pyrophosphatase that hydrolyzes non-canonical purine nucleotides such as inosine triphosphate (ITP), deoxyinosine triphosphate (dITP) or xanthosine 5'-triphosphate (XTP) to their respective monophosphate derivatives. The enzyme does not distinguish between the deoxy- and ribose forms. Probably excludes non-canonical purines from RNA and DNA precursor pools, thus preventing their incorporation into RNA and DNA and avoiding chromosomal lesions.</text>
</comment>
<feature type="binding site" evidence="13">
    <location>
        <position position="171"/>
    </location>
    <ligand>
        <name>ITP</name>
        <dbReference type="ChEBI" id="CHEBI:61402"/>
    </ligand>
</feature>
<feature type="binding site" evidence="13">
    <location>
        <begin position="148"/>
        <end position="151"/>
    </location>
    <ligand>
        <name>ITP</name>
        <dbReference type="ChEBI" id="CHEBI:61402"/>
    </ligand>
</feature>
<dbReference type="InterPro" id="IPR029001">
    <property type="entry name" value="ITPase-like_fam"/>
</dbReference>
<comment type="catalytic activity">
    <reaction evidence="12">
        <text>N(6)-hydroxy-dATP + H2O = N(6)-hydroxy-dAMP + diphosphate + H(+)</text>
        <dbReference type="Rhea" id="RHEA:83971"/>
        <dbReference type="ChEBI" id="CHEBI:15377"/>
        <dbReference type="ChEBI" id="CHEBI:15378"/>
        <dbReference type="ChEBI" id="CHEBI:33019"/>
        <dbReference type="ChEBI" id="CHEBI:233529"/>
        <dbReference type="ChEBI" id="CHEBI:233530"/>
    </reaction>
    <physiologicalReaction direction="left-to-right" evidence="12">
        <dbReference type="Rhea" id="RHEA:83972"/>
    </physiologicalReaction>
</comment>
<dbReference type="GO" id="GO:0009204">
    <property type="term" value="P:deoxyribonucleoside triphosphate catabolic process"/>
    <property type="evidence" value="ECO:0007669"/>
    <property type="project" value="UniProtKB-UniRule"/>
</dbReference>
<feature type="binding site" evidence="13">
    <location>
        <begin position="68"/>
        <end position="69"/>
    </location>
    <ligand>
        <name>ITP</name>
        <dbReference type="ChEBI" id="CHEBI:61402"/>
    </ligand>
</feature>
<evidence type="ECO:0000256" key="3">
    <source>
        <dbReference type="ARBA" id="ARBA00022490"/>
    </source>
</evidence>
<dbReference type="GO" id="GO:0046872">
    <property type="term" value="F:metal ion binding"/>
    <property type="evidence" value="ECO:0007669"/>
    <property type="project" value="UniProtKB-KW"/>
</dbReference>
<comment type="subunit">
    <text evidence="13">Homodimer.</text>
</comment>
<dbReference type="InterPro" id="IPR002637">
    <property type="entry name" value="RdgB/HAM1"/>
</dbReference>
<comment type="caution">
    <text evidence="15">The sequence shown here is derived from an EMBL/GenBank/DDBJ whole genome shotgun (WGS) entry which is preliminary data.</text>
</comment>
<dbReference type="PANTHER" id="PTHR11067">
    <property type="entry name" value="INOSINE TRIPHOSPHATE PYROPHOSPHATASE/HAM1 PROTEIN"/>
    <property type="match status" value="1"/>
</dbReference>
<dbReference type="Gene3D" id="3.90.950.10">
    <property type="match status" value="1"/>
</dbReference>
<keyword evidence="6 13" id="KW-0378">Hydrolase</keyword>
<keyword evidence="7 13" id="KW-0460">Magnesium</keyword>
<comment type="catalytic activity">
    <reaction evidence="13">
        <text>XTP + H2O = XMP + diphosphate + H(+)</text>
        <dbReference type="Rhea" id="RHEA:28610"/>
        <dbReference type="ChEBI" id="CHEBI:15377"/>
        <dbReference type="ChEBI" id="CHEBI:15378"/>
        <dbReference type="ChEBI" id="CHEBI:33019"/>
        <dbReference type="ChEBI" id="CHEBI:57464"/>
        <dbReference type="ChEBI" id="CHEBI:61314"/>
        <dbReference type="EC" id="3.6.1.66"/>
    </reaction>
</comment>
<keyword evidence="5 13" id="KW-0547">Nucleotide-binding</keyword>
<keyword evidence="8 13" id="KW-0546">Nucleotide metabolism</keyword>
<keyword evidence="4 13" id="KW-0479">Metal-binding</keyword>
<proteinExistence type="inferred from homology"/>
<protein>
    <recommendedName>
        <fullName evidence="13">Inosine triphosphate pyrophosphatase</fullName>
        <shortName evidence="13">ITPase</shortName>
        <shortName evidence="13">Inosine triphosphatase</shortName>
        <ecNumber evidence="13">3.6.1.66</ecNumber>
    </recommendedName>
    <alternativeName>
        <fullName evidence="13">Non-canonical purine NTP pyrophosphatase</fullName>
    </alternativeName>
    <alternativeName>
        <fullName evidence="13">Non-standard purine NTP pyrophosphatase</fullName>
    </alternativeName>
    <alternativeName>
        <fullName evidence="13">Nucleoside-triphosphate diphosphatase</fullName>
    </alternativeName>
    <alternativeName>
        <fullName evidence="13">Nucleoside-triphosphate pyrophosphatase</fullName>
        <shortName evidence="13">NTPase</shortName>
    </alternativeName>
    <alternativeName>
        <fullName evidence="13">XTP/dITP diphosphatase</fullName>
    </alternativeName>
</protein>
<dbReference type="Proteomes" id="UP001626550">
    <property type="component" value="Unassembled WGS sequence"/>
</dbReference>
<dbReference type="InterPro" id="IPR027502">
    <property type="entry name" value="ITPase"/>
</dbReference>
<accession>A0ABD2QEB8</accession>
<feature type="binding site" evidence="13">
    <location>
        <position position="52"/>
    </location>
    <ligand>
        <name>ITP</name>
        <dbReference type="ChEBI" id="CHEBI:61402"/>
    </ligand>
</feature>
<dbReference type="GO" id="GO:0036220">
    <property type="term" value="F:ITP diphosphatase activity"/>
    <property type="evidence" value="ECO:0007669"/>
    <property type="project" value="UniProtKB-UniRule"/>
</dbReference>
<dbReference type="GO" id="GO:0000166">
    <property type="term" value="F:nucleotide binding"/>
    <property type="evidence" value="ECO:0007669"/>
    <property type="project" value="UniProtKB-KW"/>
</dbReference>
<feature type="binding site" evidence="13">
    <location>
        <position position="68"/>
    </location>
    <ligand>
        <name>Mg(2+)</name>
        <dbReference type="ChEBI" id="CHEBI:18420"/>
    </ligand>
</feature>
<dbReference type="CDD" id="cd00515">
    <property type="entry name" value="HAM1"/>
    <property type="match status" value="1"/>
</dbReference>
<evidence type="ECO:0000256" key="4">
    <source>
        <dbReference type="ARBA" id="ARBA00022723"/>
    </source>
</evidence>
<keyword evidence="16" id="KW-1185">Reference proteome</keyword>
<organism evidence="15 16">
    <name type="scientific">Cichlidogyrus casuarinus</name>
    <dbReference type="NCBI Taxonomy" id="1844966"/>
    <lineage>
        <taxon>Eukaryota</taxon>
        <taxon>Metazoa</taxon>
        <taxon>Spiralia</taxon>
        <taxon>Lophotrochozoa</taxon>
        <taxon>Platyhelminthes</taxon>
        <taxon>Monogenea</taxon>
        <taxon>Monopisthocotylea</taxon>
        <taxon>Dactylogyridea</taxon>
        <taxon>Ancyrocephalidae</taxon>
        <taxon>Cichlidogyrus</taxon>
    </lineage>
</organism>
<evidence type="ECO:0000256" key="1">
    <source>
        <dbReference type="ARBA" id="ARBA00004496"/>
    </source>
</evidence>
<comment type="subcellular location">
    <subcellularLocation>
        <location evidence="1 13">Cytoplasm</location>
    </subcellularLocation>
</comment>
<keyword evidence="3 13" id="KW-0963">Cytoplasm</keyword>